<dbReference type="AlphaFoldDB" id="A0A6G0XI38"/>
<dbReference type="VEuPathDB" id="FungiDB:AeMF1_016527"/>
<protein>
    <submittedName>
        <fullName evidence="3">Uncharacterized protein</fullName>
    </submittedName>
</protein>
<evidence type="ECO:0000256" key="1">
    <source>
        <dbReference type="SAM" id="Coils"/>
    </source>
</evidence>
<dbReference type="InterPro" id="IPR009818">
    <property type="entry name" value="PAM2_motif"/>
</dbReference>
<evidence type="ECO:0000313" key="3">
    <source>
        <dbReference type="EMBL" id="KAF0739901.1"/>
    </source>
</evidence>
<organism evidence="3 4">
    <name type="scientific">Aphanomyces euteiches</name>
    <dbReference type="NCBI Taxonomy" id="100861"/>
    <lineage>
        <taxon>Eukaryota</taxon>
        <taxon>Sar</taxon>
        <taxon>Stramenopiles</taxon>
        <taxon>Oomycota</taxon>
        <taxon>Saprolegniomycetes</taxon>
        <taxon>Saprolegniales</taxon>
        <taxon>Verrucalvaceae</taxon>
        <taxon>Aphanomyces</taxon>
    </lineage>
</organism>
<keyword evidence="1" id="KW-0175">Coiled coil</keyword>
<dbReference type="Pfam" id="PF07145">
    <property type="entry name" value="PAM2"/>
    <property type="match status" value="1"/>
</dbReference>
<keyword evidence="4" id="KW-1185">Reference proteome</keyword>
<feature type="region of interest" description="Disordered" evidence="2">
    <location>
        <begin position="100"/>
        <end position="164"/>
    </location>
</feature>
<proteinExistence type="predicted"/>
<dbReference type="EMBL" id="VJMJ01000057">
    <property type="protein sequence ID" value="KAF0739901.1"/>
    <property type="molecule type" value="Genomic_DNA"/>
</dbReference>
<name>A0A6G0XI38_9STRA</name>
<accession>A0A6G0XI38</accession>
<dbReference type="Proteomes" id="UP000481153">
    <property type="component" value="Unassembled WGS sequence"/>
</dbReference>
<gene>
    <name evidence="3" type="ORF">Ae201684_004560</name>
</gene>
<sequence length="164" mass="18989">MKLNPNAPTFVPSFGAWQPPPAPAATNEYYYDECGDAEQFPDAYDSNLYYPPEEEEDNEAADEINELLAEIERIQIEADLARELEALKAQGRNEEADLWNMWMKASPKEPRQESSRPFAQSHKHKSHGQYNHNEHSQRHNTSQHHHGQPSRSNYAYQPRAVNYH</sequence>
<comment type="caution">
    <text evidence="3">The sequence shown here is derived from an EMBL/GenBank/DDBJ whole genome shotgun (WGS) entry which is preliminary data.</text>
</comment>
<evidence type="ECO:0000313" key="4">
    <source>
        <dbReference type="Proteomes" id="UP000481153"/>
    </source>
</evidence>
<evidence type="ECO:0000256" key="2">
    <source>
        <dbReference type="SAM" id="MobiDB-lite"/>
    </source>
</evidence>
<feature type="coiled-coil region" evidence="1">
    <location>
        <begin position="57"/>
        <end position="97"/>
    </location>
</feature>
<reference evidence="3 4" key="1">
    <citation type="submission" date="2019-07" db="EMBL/GenBank/DDBJ databases">
        <title>Genomics analysis of Aphanomyces spp. identifies a new class of oomycete effector associated with host adaptation.</title>
        <authorList>
            <person name="Gaulin E."/>
        </authorList>
    </citation>
    <scope>NUCLEOTIDE SEQUENCE [LARGE SCALE GENOMIC DNA]</scope>
    <source>
        <strain evidence="3 4">ATCC 201684</strain>
    </source>
</reference>